<evidence type="ECO:0008006" key="3">
    <source>
        <dbReference type="Google" id="ProtNLM"/>
    </source>
</evidence>
<dbReference type="STRING" id="4795.A0A225V828"/>
<keyword evidence="2" id="KW-1185">Reference proteome</keyword>
<feature type="non-terminal residue" evidence="1">
    <location>
        <position position="1"/>
    </location>
</feature>
<reference evidence="2" key="1">
    <citation type="submission" date="2017-03" db="EMBL/GenBank/DDBJ databases">
        <title>Phytopthora megakarya and P. palmivora, two closely related causual agents of cacao black pod achieved similar genome size and gene model numbers by different mechanisms.</title>
        <authorList>
            <person name="Ali S."/>
            <person name="Shao J."/>
            <person name="Larry D.J."/>
            <person name="Kronmiller B."/>
            <person name="Shen D."/>
            <person name="Strem M.D."/>
            <person name="Melnick R.L."/>
            <person name="Guiltinan M.J."/>
            <person name="Tyler B.M."/>
            <person name="Meinhardt L.W."/>
            <person name="Bailey B.A."/>
        </authorList>
    </citation>
    <scope>NUCLEOTIDE SEQUENCE [LARGE SCALE GENOMIC DNA]</scope>
    <source>
        <strain evidence="2">zdho120</strain>
    </source>
</reference>
<dbReference type="OrthoDB" id="5978526at2759"/>
<proteinExistence type="predicted"/>
<dbReference type="AlphaFoldDB" id="A0A225V828"/>
<protein>
    <recommendedName>
        <fullName evidence="3">DDE Tnp4 domain-containing protein</fullName>
    </recommendedName>
</protein>
<accession>A0A225V828</accession>
<organism evidence="1 2">
    <name type="scientific">Phytophthora megakarya</name>
    <dbReference type="NCBI Taxonomy" id="4795"/>
    <lineage>
        <taxon>Eukaryota</taxon>
        <taxon>Sar</taxon>
        <taxon>Stramenopiles</taxon>
        <taxon>Oomycota</taxon>
        <taxon>Peronosporomycetes</taxon>
        <taxon>Peronosporales</taxon>
        <taxon>Peronosporaceae</taxon>
        <taxon>Phytophthora</taxon>
    </lineage>
</organism>
<comment type="caution">
    <text evidence="1">The sequence shown here is derived from an EMBL/GenBank/DDBJ whole genome shotgun (WGS) entry which is preliminary data.</text>
</comment>
<evidence type="ECO:0000313" key="1">
    <source>
        <dbReference type="EMBL" id="OWZ01525.1"/>
    </source>
</evidence>
<dbReference type="Proteomes" id="UP000198211">
    <property type="component" value="Unassembled WGS sequence"/>
</dbReference>
<sequence length="204" mass="23356">TGVEGLCVVLYRLAVPLRWVDMEETFRRHSSELSNLFLHVLQLLDKRLKRIVYFNREYAAQHLDDYAEALFRAGDVLTNIWAFIDITVRGICRPTTRNASRDGNFLSQHSVYSGHKRKLTTDEKSVNNAMSKVHVSVEWSSSHVVNYWTAIDFKQAQRAGITPVSQMYRVAVLLTNCITCVQSGNGVSDYFDLSPPSLHDYLRQ</sequence>
<evidence type="ECO:0000313" key="2">
    <source>
        <dbReference type="Proteomes" id="UP000198211"/>
    </source>
</evidence>
<gene>
    <name evidence="1" type="ORF">PHMEG_00027065</name>
</gene>
<name>A0A225V828_9STRA</name>
<dbReference type="EMBL" id="NBNE01006785">
    <property type="protein sequence ID" value="OWZ01525.1"/>
    <property type="molecule type" value="Genomic_DNA"/>
</dbReference>